<feature type="compositionally biased region" description="Polar residues" evidence="1">
    <location>
        <begin position="123"/>
        <end position="133"/>
    </location>
</feature>
<name>A0AAU6SBY3_9MICO</name>
<feature type="region of interest" description="Disordered" evidence="1">
    <location>
        <begin position="100"/>
        <end position="144"/>
    </location>
</feature>
<protein>
    <submittedName>
        <fullName evidence="2">Uncharacterized protein</fullName>
    </submittedName>
</protein>
<dbReference type="RefSeq" id="WP_349425316.1">
    <property type="nucleotide sequence ID" value="NZ_CP151632.1"/>
</dbReference>
<dbReference type="AlphaFoldDB" id="A0AAU6SBY3"/>
<accession>A0AAU6SBY3</accession>
<evidence type="ECO:0000256" key="1">
    <source>
        <dbReference type="SAM" id="MobiDB-lite"/>
    </source>
</evidence>
<dbReference type="EMBL" id="CP151632">
    <property type="protein sequence ID" value="WZO34428.1"/>
    <property type="molecule type" value="Genomic_DNA"/>
</dbReference>
<evidence type="ECO:0000313" key="2">
    <source>
        <dbReference type="EMBL" id="WZO34428.1"/>
    </source>
</evidence>
<organism evidence="2">
    <name type="scientific">Microbacterium sp. LWS13-1.2</name>
    <dbReference type="NCBI Taxonomy" id="3135264"/>
    <lineage>
        <taxon>Bacteria</taxon>
        <taxon>Bacillati</taxon>
        <taxon>Actinomycetota</taxon>
        <taxon>Actinomycetes</taxon>
        <taxon>Micrococcales</taxon>
        <taxon>Microbacteriaceae</taxon>
        <taxon>Microbacterium</taxon>
    </lineage>
</organism>
<sequence length="144" mass="15052">MAVVSAVTGRPSCESFQRYAICGVLGKCGRAGPCGVSAPSAAGSTASWPWEVEDAAPPVAATRVGLDSTMADVIDDRGACRAIVEVIEAADPEAAHAFRTNTTWSERRELGESPFMHRVPTRSAGSRSVSPSCRRSARGAMVDV</sequence>
<gene>
    <name evidence="2" type="ORF">MRBLWS13_002089</name>
</gene>
<reference evidence="2" key="1">
    <citation type="submission" date="2024-04" db="EMBL/GenBank/DDBJ databases">
        <authorList>
            <person name="Roder T."/>
            <person name="Oberhansli S."/>
            <person name="Kreuzer M."/>
        </authorList>
    </citation>
    <scope>NUCLEOTIDE SEQUENCE</scope>
    <source>
        <strain evidence="2">LWS13-1.2</strain>
    </source>
</reference>
<proteinExistence type="predicted"/>